<feature type="chain" id="PRO_5044841247" evidence="1">
    <location>
        <begin position="20"/>
        <end position="107"/>
    </location>
</feature>
<comment type="caution">
    <text evidence="2">The sequence shown here is derived from an EMBL/GenBank/DDBJ whole genome shotgun (WGS) entry which is preliminary data.</text>
</comment>
<evidence type="ECO:0000256" key="1">
    <source>
        <dbReference type="SAM" id="SignalP"/>
    </source>
</evidence>
<name>A0ABD1EK08_HYPHA</name>
<evidence type="ECO:0000313" key="2">
    <source>
        <dbReference type="EMBL" id="KAL1495035.1"/>
    </source>
</evidence>
<proteinExistence type="predicted"/>
<accession>A0ABD1EK08</accession>
<reference evidence="2 3" key="1">
    <citation type="submission" date="2024-05" db="EMBL/GenBank/DDBJ databases">
        <title>Genetic variation in Jamaican populations of the coffee berry borer (Hypothenemus hampei).</title>
        <authorList>
            <person name="Errbii M."/>
            <person name="Myrie A."/>
        </authorList>
    </citation>
    <scope>NUCLEOTIDE SEQUENCE [LARGE SCALE GENOMIC DNA]</scope>
    <source>
        <strain evidence="2">JA-Hopewell-2020-01-JO</strain>
        <tissue evidence="2">Whole body</tissue>
    </source>
</reference>
<organism evidence="2 3">
    <name type="scientific">Hypothenemus hampei</name>
    <name type="common">Coffee berry borer</name>
    <dbReference type="NCBI Taxonomy" id="57062"/>
    <lineage>
        <taxon>Eukaryota</taxon>
        <taxon>Metazoa</taxon>
        <taxon>Ecdysozoa</taxon>
        <taxon>Arthropoda</taxon>
        <taxon>Hexapoda</taxon>
        <taxon>Insecta</taxon>
        <taxon>Pterygota</taxon>
        <taxon>Neoptera</taxon>
        <taxon>Endopterygota</taxon>
        <taxon>Coleoptera</taxon>
        <taxon>Polyphaga</taxon>
        <taxon>Cucujiformia</taxon>
        <taxon>Curculionidae</taxon>
        <taxon>Scolytinae</taxon>
        <taxon>Hypothenemus</taxon>
    </lineage>
</organism>
<sequence>MGSLLSALLVIVLILRSLSQRKKNFQIDRIEEEINIPSPRKQSTLEILNVYRGFQRTYSNENNDNCHENFLDSTDFTSKLVFIFPNELKVLCTLVYKFTIKTQFRCR</sequence>
<gene>
    <name evidence="2" type="ORF">ABEB36_010520</name>
</gene>
<dbReference type="Proteomes" id="UP001566132">
    <property type="component" value="Unassembled WGS sequence"/>
</dbReference>
<keyword evidence="3" id="KW-1185">Reference proteome</keyword>
<feature type="signal peptide" evidence="1">
    <location>
        <begin position="1"/>
        <end position="19"/>
    </location>
</feature>
<dbReference type="AlphaFoldDB" id="A0ABD1EK08"/>
<protein>
    <submittedName>
        <fullName evidence="2">Uncharacterized protein</fullName>
    </submittedName>
</protein>
<dbReference type="EMBL" id="JBDJPC010000007">
    <property type="protein sequence ID" value="KAL1495035.1"/>
    <property type="molecule type" value="Genomic_DNA"/>
</dbReference>
<keyword evidence="1" id="KW-0732">Signal</keyword>
<evidence type="ECO:0000313" key="3">
    <source>
        <dbReference type="Proteomes" id="UP001566132"/>
    </source>
</evidence>